<dbReference type="OrthoDB" id="3672604at2759"/>
<dbReference type="EMBL" id="CP089277">
    <property type="protein sequence ID" value="USP78310.1"/>
    <property type="molecule type" value="Genomic_DNA"/>
</dbReference>
<protein>
    <recommendedName>
        <fullName evidence="1">Heterokaryon incompatibility domain-containing protein</fullName>
    </recommendedName>
</protein>
<name>A0A9Q9DTS8_CURCL</name>
<reference evidence="2" key="1">
    <citation type="submission" date="2021-12" db="EMBL/GenBank/DDBJ databases">
        <title>Curvularia clavata genome.</title>
        <authorList>
            <person name="Cao Y."/>
        </authorList>
    </citation>
    <scope>NUCLEOTIDE SEQUENCE</scope>
    <source>
        <strain evidence="2">Yc1106</strain>
    </source>
</reference>
<accession>A0A9Q9DTS8</accession>
<dbReference type="Pfam" id="PF06985">
    <property type="entry name" value="HET"/>
    <property type="match status" value="1"/>
</dbReference>
<evidence type="ECO:0000259" key="1">
    <source>
        <dbReference type="Pfam" id="PF06985"/>
    </source>
</evidence>
<dbReference type="AlphaFoldDB" id="A0A9Q9DTS8"/>
<dbReference type="Proteomes" id="UP001056012">
    <property type="component" value="Chromosome 4"/>
</dbReference>
<organism evidence="2 3">
    <name type="scientific">Curvularia clavata</name>
    <dbReference type="NCBI Taxonomy" id="95742"/>
    <lineage>
        <taxon>Eukaryota</taxon>
        <taxon>Fungi</taxon>
        <taxon>Dikarya</taxon>
        <taxon>Ascomycota</taxon>
        <taxon>Pezizomycotina</taxon>
        <taxon>Dothideomycetes</taxon>
        <taxon>Pleosporomycetidae</taxon>
        <taxon>Pleosporales</taxon>
        <taxon>Pleosporineae</taxon>
        <taxon>Pleosporaceae</taxon>
        <taxon>Curvularia</taxon>
    </lineage>
</organism>
<sequence length="378" mass="43851">MADIYENACITIAAVSAADSTQGLFSSDRIARRLLKHPQFYAKARMPTLTSSYGKLYFDKPLWPLLSRAWVYQERCLSPRVVYFGNDQIYWQCRYMFTSEDNRGLRIWERESGCDWRDWTKDPVGSWREIIREYSVLQLTYEKDRLPAIAAVASRMSLLREPSDVYLAGMWKNSLISDLCWCCDSSPQPRPERRVPSWSWASTQRSQIHFYEQSQHFNVNVVSLTYNIVGRAYLGAVENCKLVLRGYVLPLTETRGLSHENISDIHREIQDQSSFMFAALRVSMQSHGFVLERPRFYPDYDLETAIPPFEYGASLKLMFLAKRTCFIGGVVLRQLSKDADEYERIGFISSTVMSNSNKRKIEIDRILQSVPIEDVQIV</sequence>
<evidence type="ECO:0000313" key="3">
    <source>
        <dbReference type="Proteomes" id="UP001056012"/>
    </source>
</evidence>
<keyword evidence="3" id="KW-1185">Reference proteome</keyword>
<proteinExistence type="predicted"/>
<dbReference type="PANTHER" id="PTHR33112">
    <property type="entry name" value="DOMAIN PROTEIN, PUTATIVE-RELATED"/>
    <property type="match status" value="1"/>
</dbReference>
<feature type="domain" description="Heterokaryon incompatibility" evidence="1">
    <location>
        <begin position="1"/>
        <end position="74"/>
    </location>
</feature>
<dbReference type="InterPro" id="IPR010730">
    <property type="entry name" value="HET"/>
</dbReference>
<dbReference type="PANTHER" id="PTHR33112:SF13">
    <property type="entry name" value="HETEROKARYON INCOMPATIBILITY DOMAIN-CONTAINING PROTEIN"/>
    <property type="match status" value="1"/>
</dbReference>
<dbReference type="VEuPathDB" id="FungiDB:yc1106_05584"/>
<evidence type="ECO:0000313" key="2">
    <source>
        <dbReference type="EMBL" id="USP78310.1"/>
    </source>
</evidence>
<gene>
    <name evidence="2" type="ORF">yc1106_05584</name>
</gene>